<proteinExistence type="predicted"/>
<reference evidence="2" key="2">
    <citation type="submission" date="2023-06" db="EMBL/GenBank/DDBJ databases">
        <authorList>
            <person name="Swenson N.G."/>
            <person name="Wegrzyn J.L."/>
            <person name="Mcevoy S.L."/>
        </authorList>
    </citation>
    <scope>NUCLEOTIDE SEQUENCE</scope>
    <source>
        <strain evidence="2">NS2018</strain>
        <tissue evidence="2">Leaf</tissue>
    </source>
</reference>
<evidence type="ECO:0000256" key="1">
    <source>
        <dbReference type="SAM" id="MobiDB-lite"/>
    </source>
</evidence>
<sequence>MSSAIGSHHNSCFTMTTQLHGKSQCMVDEKKKKRNFVAKECSGSNGTQKRSRNRQTGQHINLDLVGLKPTRPFISKAVDRLISHDSDSYNRGVTCPRGLLPESYSECGVRIEREGVVPLDLSESQLPEKFLPSTIPPQAFNRSKVSRTWDYRLKA</sequence>
<gene>
    <name evidence="2" type="ORF">LWI29_033640</name>
</gene>
<evidence type="ECO:0000313" key="2">
    <source>
        <dbReference type="EMBL" id="KAK0608635.1"/>
    </source>
</evidence>
<feature type="compositionally biased region" description="Polar residues" evidence="1">
    <location>
        <begin position="42"/>
        <end position="58"/>
    </location>
</feature>
<dbReference type="AlphaFoldDB" id="A0AA39WAH8"/>
<dbReference type="EMBL" id="JAUESC010000001">
    <property type="protein sequence ID" value="KAK0608635.1"/>
    <property type="molecule type" value="Genomic_DNA"/>
</dbReference>
<protein>
    <submittedName>
        <fullName evidence="2">Uncharacterized protein</fullName>
    </submittedName>
</protein>
<name>A0AA39WAH8_ACESA</name>
<comment type="caution">
    <text evidence="2">The sequence shown here is derived from an EMBL/GenBank/DDBJ whole genome shotgun (WGS) entry which is preliminary data.</text>
</comment>
<reference evidence="2" key="1">
    <citation type="journal article" date="2022" name="Plant J.">
        <title>Strategies of tolerance reflected in two North American maple genomes.</title>
        <authorList>
            <person name="McEvoy S.L."/>
            <person name="Sezen U.U."/>
            <person name="Trouern-Trend A."/>
            <person name="McMahon S.M."/>
            <person name="Schaberg P.G."/>
            <person name="Yang J."/>
            <person name="Wegrzyn J.L."/>
            <person name="Swenson N.G."/>
        </authorList>
    </citation>
    <scope>NUCLEOTIDE SEQUENCE</scope>
    <source>
        <strain evidence="2">NS2018</strain>
    </source>
</reference>
<keyword evidence="3" id="KW-1185">Reference proteome</keyword>
<organism evidence="2 3">
    <name type="scientific">Acer saccharum</name>
    <name type="common">Sugar maple</name>
    <dbReference type="NCBI Taxonomy" id="4024"/>
    <lineage>
        <taxon>Eukaryota</taxon>
        <taxon>Viridiplantae</taxon>
        <taxon>Streptophyta</taxon>
        <taxon>Embryophyta</taxon>
        <taxon>Tracheophyta</taxon>
        <taxon>Spermatophyta</taxon>
        <taxon>Magnoliopsida</taxon>
        <taxon>eudicotyledons</taxon>
        <taxon>Gunneridae</taxon>
        <taxon>Pentapetalae</taxon>
        <taxon>rosids</taxon>
        <taxon>malvids</taxon>
        <taxon>Sapindales</taxon>
        <taxon>Sapindaceae</taxon>
        <taxon>Hippocastanoideae</taxon>
        <taxon>Acereae</taxon>
        <taxon>Acer</taxon>
    </lineage>
</organism>
<accession>A0AA39WAH8</accession>
<dbReference type="Proteomes" id="UP001168877">
    <property type="component" value="Unassembled WGS sequence"/>
</dbReference>
<feature type="region of interest" description="Disordered" evidence="1">
    <location>
        <begin position="36"/>
        <end position="58"/>
    </location>
</feature>
<evidence type="ECO:0000313" key="3">
    <source>
        <dbReference type="Proteomes" id="UP001168877"/>
    </source>
</evidence>